<keyword evidence="2" id="KW-1185">Reference proteome</keyword>
<dbReference type="AlphaFoldDB" id="A0A4R5B0T5"/>
<dbReference type="InterPro" id="IPR029063">
    <property type="entry name" value="SAM-dependent_MTases_sf"/>
</dbReference>
<protein>
    <submittedName>
        <fullName evidence="1">Site-specific DNA-methyltransferase</fullName>
    </submittedName>
</protein>
<dbReference type="Gene3D" id="3.40.50.150">
    <property type="entry name" value="Vaccinia Virus protein VP39"/>
    <property type="match status" value="1"/>
</dbReference>
<organism evidence="1 2">
    <name type="scientific">Flavobacterium caseinilyticum</name>
    <dbReference type="NCBI Taxonomy" id="2541732"/>
    <lineage>
        <taxon>Bacteria</taxon>
        <taxon>Pseudomonadati</taxon>
        <taxon>Bacteroidota</taxon>
        <taxon>Flavobacteriia</taxon>
        <taxon>Flavobacteriales</taxon>
        <taxon>Flavobacteriaceae</taxon>
        <taxon>Flavobacterium</taxon>
    </lineage>
</organism>
<sequence length="247" mass="28738">MIIFKNEHNSIVFNKPWQETTKHIPDGYFDYVVDDVPYGINVGKMAFLNETKNTTKQKNGSRLSANKNKKVYTLKDWDNSAPGQEYFDEMRRISKHQIIFGVEYVSWNGLGSGRIKWNKGVPEGMSFKDNEMAYCSSINHTHEIDLLWAGMQQAENLKNPMRQQGNKKLNEKRIHPCHKPILLYKKIAIDFELEGKKVYCGHNGSGSDRIALYNYASEFVANEIDKEYFDLQESRFKIHINQQSLFL</sequence>
<keyword evidence="1" id="KW-0808">Transferase</keyword>
<accession>A0A4R5B0T5</accession>
<dbReference type="EMBL" id="SMFM01000002">
    <property type="protein sequence ID" value="TDD77134.1"/>
    <property type="molecule type" value="Genomic_DNA"/>
</dbReference>
<keyword evidence="1" id="KW-0489">Methyltransferase</keyword>
<dbReference type="GO" id="GO:0008168">
    <property type="term" value="F:methyltransferase activity"/>
    <property type="evidence" value="ECO:0007669"/>
    <property type="project" value="UniProtKB-KW"/>
</dbReference>
<gene>
    <name evidence="1" type="ORF">E0F89_05915</name>
</gene>
<dbReference type="RefSeq" id="WP_131908930.1">
    <property type="nucleotide sequence ID" value="NZ_SMFM01000002.1"/>
</dbReference>
<evidence type="ECO:0000313" key="1">
    <source>
        <dbReference type="EMBL" id="TDD77134.1"/>
    </source>
</evidence>
<dbReference type="OrthoDB" id="9800801at2"/>
<reference evidence="1 2" key="1">
    <citation type="submission" date="2019-03" db="EMBL/GenBank/DDBJ databases">
        <title>Flavobacterium AT-3-2 sp. nov., isolated from arctic soil.</title>
        <authorList>
            <person name="Chaudhary D.K."/>
        </authorList>
    </citation>
    <scope>NUCLEOTIDE SEQUENCE [LARGE SCALE GENOMIC DNA]</scope>
    <source>
        <strain evidence="1 2">AT-3-2</strain>
    </source>
</reference>
<dbReference type="GO" id="GO:0032259">
    <property type="term" value="P:methylation"/>
    <property type="evidence" value="ECO:0007669"/>
    <property type="project" value="UniProtKB-KW"/>
</dbReference>
<comment type="caution">
    <text evidence="1">The sequence shown here is derived from an EMBL/GenBank/DDBJ whole genome shotgun (WGS) entry which is preliminary data.</text>
</comment>
<name>A0A4R5B0T5_9FLAO</name>
<dbReference type="SUPFAM" id="SSF53335">
    <property type="entry name" value="S-adenosyl-L-methionine-dependent methyltransferases"/>
    <property type="match status" value="1"/>
</dbReference>
<dbReference type="Proteomes" id="UP000295278">
    <property type="component" value="Unassembled WGS sequence"/>
</dbReference>
<evidence type="ECO:0000313" key="2">
    <source>
        <dbReference type="Proteomes" id="UP000295278"/>
    </source>
</evidence>
<proteinExistence type="predicted"/>